<dbReference type="EMBL" id="FQYP01000006">
    <property type="protein sequence ID" value="SHJ16066.1"/>
    <property type="molecule type" value="Genomic_DNA"/>
</dbReference>
<evidence type="ECO:0000256" key="1">
    <source>
        <dbReference type="ARBA" id="ARBA00009175"/>
    </source>
</evidence>
<organism evidence="5 6">
    <name type="scientific">Aquimarina spongiae</name>
    <dbReference type="NCBI Taxonomy" id="570521"/>
    <lineage>
        <taxon>Bacteria</taxon>
        <taxon>Pseudomonadati</taxon>
        <taxon>Bacteroidota</taxon>
        <taxon>Flavobacteriia</taxon>
        <taxon>Flavobacteriales</taxon>
        <taxon>Flavobacteriaceae</taxon>
        <taxon>Aquimarina</taxon>
    </lineage>
</organism>
<dbReference type="RefSeq" id="WP_139242004.1">
    <property type="nucleotide sequence ID" value="NZ_FQYP01000006.1"/>
</dbReference>
<dbReference type="Gene3D" id="3.40.190.10">
    <property type="entry name" value="Periplasmic binding protein-like II"/>
    <property type="match status" value="2"/>
</dbReference>
<accession>A0A1M6H1N4</accession>
<evidence type="ECO:0000313" key="6">
    <source>
        <dbReference type="Proteomes" id="UP000184432"/>
    </source>
</evidence>
<dbReference type="GO" id="GO:0030973">
    <property type="term" value="F:molybdate ion binding"/>
    <property type="evidence" value="ECO:0007669"/>
    <property type="project" value="InterPro"/>
</dbReference>
<dbReference type="InterPro" id="IPR050682">
    <property type="entry name" value="ModA/WtpA"/>
</dbReference>
<dbReference type="NCBIfam" id="TIGR01256">
    <property type="entry name" value="modA"/>
    <property type="match status" value="1"/>
</dbReference>
<dbReference type="Proteomes" id="UP000184432">
    <property type="component" value="Unassembled WGS sequence"/>
</dbReference>
<keyword evidence="6" id="KW-1185">Reference proteome</keyword>
<evidence type="ECO:0000256" key="2">
    <source>
        <dbReference type="ARBA" id="ARBA00022723"/>
    </source>
</evidence>
<protein>
    <submittedName>
        <fullName evidence="5">Molybdate transport system substrate-binding protein</fullName>
    </submittedName>
</protein>
<evidence type="ECO:0000313" key="5">
    <source>
        <dbReference type="EMBL" id="SHJ16066.1"/>
    </source>
</evidence>
<dbReference type="Pfam" id="PF13531">
    <property type="entry name" value="SBP_bac_11"/>
    <property type="match status" value="1"/>
</dbReference>
<comment type="similarity">
    <text evidence="1">Belongs to the bacterial solute-binding protein ModA family.</text>
</comment>
<evidence type="ECO:0000256" key="3">
    <source>
        <dbReference type="ARBA" id="ARBA00022729"/>
    </source>
</evidence>
<feature type="binding site" evidence="4">
    <location>
        <position position="60"/>
    </location>
    <ligand>
        <name>molybdate</name>
        <dbReference type="ChEBI" id="CHEBI:36264"/>
    </ligand>
</feature>
<name>A0A1M6H1N4_9FLAO</name>
<dbReference type="GO" id="GO:0015689">
    <property type="term" value="P:molybdate ion transport"/>
    <property type="evidence" value="ECO:0007669"/>
    <property type="project" value="InterPro"/>
</dbReference>
<keyword evidence="4" id="KW-0500">Molybdenum</keyword>
<keyword evidence="3" id="KW-0732">Signal</keyword>
<gene>
    <name evidence="5" type="ORF">SAMN04488508_10618</name>
</gene>
<reference evidence="6" key="1">
    <citation type="submission" date="2016-11" db="EMBL/GenBank/DDBJ databases">
        <authorList>
            <person name="Varghese N."/>
            <person name="Submissions S."/>
        </authorList>
    </citation>
    <scope>NUCLEOTIDE SEQUENCE [LARGE SCALE GENOMIC DNA]</scope>
    <source>
        <strain evidence="6">DSM 22623</strain>
    </source>
</reference>
<dbReference type="SUPFAM" id="SSF53850">
    <property type="entry name" value="Periplasmic binding protein-like II"/>
    <property type="match status" value="1"/>
</dbReference>
<dbReference type="PANTHER" id="PTHR30632">
    <property type="entry name" value="MOLYBDATE-BINDING PERIPLASMIC PROTEIN"/>
    <property type="match status" value="1"/>
</dbReference>
<dbReference type="InterPro" id="IPR044084">
    <property type="entry name" value="AvModA-like_subst-bd"/>
</dbReference>
<evidence type="ECO:0000256" key="4">
    <source>
        <dbReference type="PIRSR" id="PIRSR004846-1"/>
    </source>
</evidence>
<sequence length="254" mass="28314">MIKRVVLRVCILIFSAACVEQKSEDLRIAVSANMQFTIDDLVAAFKERTGIRCQVIIGSSGKLTAQIKEGAPYDIFVSADTSYPDQLFKEGYTMSAPKIYGYGKLVVWSRLDSTIPLIPLLTSQQVHHIAIANPKLAPYGKASVEVLKKMKVYDDIREKLVFGESILQTNQFVISGAAEVGFTSKSVVLSNKVKDIGSWVAVDQRDYKPIAQALVVIKHEGDQYKKAERFQEFFFTNTAKTILEKSGYTINSEE</sequence>
<dbReference type="PIRSF" id="PIRSF004846">
    <property type="entry name" value="ModA"/>
    <property type="match status" value="1"/>
</dbReference>
<dbReference type="OrthoDB" id="9785015at2"/>
<dbReference type="PANTHER" id="PTHR30632:SF14">
    <property type="entry name" value="TUNGSTATE_MOLYBDATE_CHROMATE-BINDING PROTEIN MODA"/>
    <property type="match status" value="1"/>
</dbReference>
<proteinExistence type="inferred from homology"/>
<dbReference type="STRING" id="570521.SAMN04488508_10618"/>
<dbReference type="AlphaFoldDB" id="A0A1M6H1N4"/>
<dbReference type="CDD" id="cd13539">
    <property type="entry name" value="PBP2_AvModA"/>
    <property type="match status" value="1"/>
</dbReference>
<keyword evidence="2 4" id="KW-0479">Metal-binding</keyword>
<dbReference type="InterPro" id="IPR005950">
    <property type="entry name" value="ModA"/>
</dbReference>
<dbReference type="GO" id="GO:0046872">
    <property type="term" value="F:metal ion binding"/>
    <property type="evidence" value="ECO:0007669"/>
    <property type="project" value="UniProtKB-KW"/>
</dbReference>
<feature type="binding site" evidence="4">
    <location>
        <position position="166"/>
    </location>
    <ligand>
        <name>molybdate</name>
        <dbReference type="ChEBI" id="CHEBI:36264"/>
    </ligand>
</feature>